<keyword evidence="1" id="KW-0472">Membrane</keyword>
<evidence type="ECO:0000313" key="2">
    <source>
        <dbReference type="EMBL" id="MDF5691814.1"/>
    </source>
</evidence>
<feature type="transmembrane region" description="Helical" evidence="1">
    <location>
        <begin position="83"/>
        <end position="106"/>
    </location>
</feature>
<sequence>MKKNENSGFLWALIGLVVFIYTLFQIINTMIDEVFRKNYFKNLSLTESFIYTFFIILLFDVLYLIFVEYVYNSRFPNTDLFSSYFSTLISITISSVIQTFFLSKIFNPDLSLFLFALIINLFFQFYILIDFSKKKSVGLKETFEWNRNLLFKTVVKQFKNSIKISDSASDVNYVYYLLKLPKCNLSIHRNLTTITFRCYKKNLSNEEIDNIQNINSVWVLIFDLKEYEFVLDNFIRLLNDDNSLSNLTTESENTLLRFLIKEIY</sequence>
<keyword evidence="1" id="KW-0812">Transmembrane</keyword>
<proteinExistence type="predicted"/>
<feature type="transmembrane region" description="Helical" evidence="1">
    <location>
        <begin position="9"/>
        <end position="28"/>
    </location>
</feature>
<keyword evidence="1" id="KW-1133">Transmembrane helix</keyword>
<gene>
    <name evidence="2" type="ORF">PQG43_13160</name>
</gene>
<name>A0ABT6BNW7_9BACT</name>
<protein>
    <submittedName>
        <fullName evidence="2">Uncharacterized protein</fullName>
    </submittedName>
</protein>
<accession>A0ABT6BNW7</accession>
<evidence type="ECO:0000256" key="1">
    <source>
        <dbReference type="SAM" id="Phobius"/>
    </source>
</evidence>
<evidence type="ECO:0000313" key="3">
    <source>
        <dbReference type="Proteomes" id="UP001321344"/>
    </source>
</evidence>
<feature type="transmembrane region" description="Helical" evidence="1">
    <location>
        <begin position="48"/>
        <end position="71"/>
    </location>
</feature>
<feature type="transmembrane region" description="Helical" evidence="1">
    <location>
        <begin position="112"/>
        <end position="129"/>
    </location>
</feature>
<dbReference type="EMBL" id="JARJOW010000015">
    <property type="protein sequence ID" value="MDF5691814.1"/>
    <property type="molecule type" value="Genomic_DNA"/>
</dbReference>
<keyword evidence="3" id="KW-1185">Reference proteome</keyword>
<comment type="caution">
    <text evidence="2">The sequence shown here is derived from an EMBL/GenBank/DDBJ whole genome shotgun (WGS) entry which is preliminary data.</text>
</comment>
<dbReference type="Proteomes" id="UP001321344">
    <property type="component" value="Unassembled WGS sequence"/>
</dbReference>
<dbReference type="RefSeq" id="WP_276344954.1">
    <property type="nucleotide sequence ID" value="NZ_JARJOW010000015.1"/>
</dbReference>
<reference evidence="2 3" key="1">
    <citation type="submission" date="2023-03" db="EMBL/GenBank/DDBJ databases">
        <title>Genome sequencing of Aquirufa.</title>
        <authorList>
            <person name="Pitt A."/>
            <person name="Hahn M.W."/>
        </authorList>
    </citation>
    <scope>NUCLEOTIDE SEQUENCE [LARGE SCALE GENOMIC DNA]</scope>
    <source>
        <strain evidence="2 3">WAEICH-18A</strain>
    </source>
</reference>
<organism evidence="2 3">
    <name type="scientific">Aquirufa aurantiipilula</name>
    <dbReference type="NCBI Taxonomy" id="2696561"/>
    <lineage>
        <taxon>Bacteria</taxon>
        <taxon>Pseudomonadati</taxon>
        <taxon>Bacteroidota</taxon>
        <taxon>Cytophagia</taxon>
        <taxon>Cytophagales</taxon>
        <taxon>Flectobacillaceae</taxon>
        <taxon>Aquirufa</taxon>
    </lineage>
</organism>